<organism evidence="2 3">
    <name type="scientific">Grimontia marina</name>
    <dbReference type="NCBI Taxonomy" id="646534"/>
    <lineage>
        <taxon>Bacteria</taxon>
        <taxon>Pseudomonadati</taxon>
        <taxon>Pseudomonadota</taxon>
        <taxon>Gammaproteobacteria</taxon>
        <taxon>Vibrionales</taxon>
        <taxon>Vibrionaceae</taxon>
        <taxon>Grimontia</taxon>
    </lineage>
</organism>
<name>A0A128FGH6_9GAMM</name>
<dbReference type="InterPro" id="IPR000600">
    <property type="entry name" value="ROK"/>
</dbReference>
<dbReference type="Gene3D" id="3.30.420.40">
    <property type="match status" value="3"/>
</dbReference>
<evidence type="ECO:0000313" key="2">
    <source>
        <dbReference type="EMBL" id="CZF85605.1"/>
    </source>
</evidence>
<dbReference type="Pfam" id="PF00480">
    <property type="entry name" value="ROK"/>
    <property type="match status" value="1"/>
</dbReference>
<dbReference type="SUPFAM" id="SSF53067">
    <property type="entry name" value="Actin-like ATPase domain"/>
    <property type="match status" value="1"/>
</dbReference>
<evidence type="ECO:0000313" key="3">
    <source>
        <dbReference type="Proteomes" id="UP000073601"/>
    </source>
</evidence>
<dbReference type="InterPro" id="IPR036390">
    <property type="entry name" value="WH_DNA-bd_sf"/>
</dbReference>
<dbReference type="PANTHER" id="PTHR18964">
    <property type="entry name" value="ROK (REPRESSOR, ORF, KINASE) FAMILY"/>
    <property type="match status" value="1"/>
</dbReference>
<dbReference type="EMBL" id="FIZY01000039">
    <property type="protein sequence ID" value="CZF85605.1"/>
    <property type="molecule type" value="Genomic_DNA"/>
</dbReference>
<gene>
    <name evidence="2" type="primary">nagC_3</name>
    <name evidence="2" type="ORF">GMA8713_03647</name>
</gene>
<dbReference type="InterPro" id="IPR043129">
    <property type="entry name" value="ATPase_NBD"/>
</dbReference>
<dbReference type="SUPFAM" id="SSF46785">
    <property type="entry name" value="Winged helix' DNA-binding domain"/>
    <property type="match status" value="1"/>
</dbReference>
<accession>A0A128FGH6</accession>
<dbReference type="PANTHER" id="PTHR18964:SF149">
    <property type="entry name" value="BIFUNCTIONAL UDP-N-ACETYLGLUCOSAMINE 2-EPIMERASE_N-ACETYLMANNOSAMINE KINASE"/>
    <property type="match status" value="1"/>
</dbReference>
<proteinExistence type="inferred from homology"/>
<keyword evidence="3" id="KW-1185">Reference proteome</keyword>
<reference evidence="3" key="1">
    <citation type="submission" date="2016-02" db="EMBL/GenBank/DDBJ databases">
        <authorList>
            <person name="Rodrigo-Torres Lidia"/>
            <person name="Arahal R.David."/>
        </authorList>
    </citation>
    <scope>NUCLEOTIDE SEQUENCE [LARGE SCALE GENOMIC DNA]</scope>
    <source>
        <strain evidence="3">CECT 8713</strain>
    </source>
</reference>
<dbReference type="CDD" id="cd23763">
    <property type="entry name" value="ASKHA_ATPase_ROK"/>
    <property type="match status" value="1"/>
</dbReference>
<protein>
    <submittedName>
        <fullName evidence="2">N-acetylglucosamine repressor</fullName>
    </submittedName>
</protein>
<comment type="similarity">
    <text evidence="1">Belongs to the ROK (NagC/XylR) family.</text>
</comment>
<sequence>MFLETKALSIKLSRTTNTAGIINSLWQTPSVSRIDVAAKLGLDKSTVTKTVNHLLDIGMILEQPQMITGKGGRPKVSLVFNPEFGVLIGVDVNSDTLKVSVVNLLGQVVYHDMLPIDTQAPIDKAMLDALVPCVDAIQKLFPRVLAIGIGMPGIIDPDTSQLHVSHALSVRSPIIFAPQFKRLFPFPVFLDNDANCGAWGELMQQRSLPYDHFLYVLLSTHHARELYHRLGIGVGVVLNRQLFYGENYMAGQFNSQEFMRGAEPTPSVIIEEFSALAVNICSLMSVRRIVIGGNGLSFGSELAASLRKHSDSLSGSLIIKPNIEFSLLGPQAAAMGAASMAWQKLLTPELKLAESLSLPQNGNLSI</sequence>
<evidence type="ECO:0000256" key="1">
    <source>
        <dbReference type="ARBA" id="ARBA00006479"/>
    </source>
</evidence>
<dbReference type="Gene3D" id="1.10.10.10">
    <property type="entry name" value="Winged helix-like DNA-binding domain superfamily/Winged helix DNA-binding domain"/>
    <property type="match status" value="1"/>
</dbReference>
<dbReference type="InterPro" id="IPR036388">
    <property type="entry name" value="WH-like_DNA-bd_sf"/>
</dbReference>
<dbReference type="Proteomes" id="UP000073601">
    <property type="component" value="Unassembled WGS sequence"/>
</dbReference>
<dbReference type="AlphaFoldDB" id="A0A128FGH6"/>